<dbReference type="InParanoid" id="A0LVK2"/>
<dbReference type="Proteomes" id="UP000008221">
    <property type="component" value="Chromosome"/>
</dbReference>
<proteinExistence type="predicted"/>
<dbReference type="KEGG" id="ace:Acel_1690"/>
<reference evidence="1 2" key="1">
    <citation type="journal article" date="2009" name="Genome Res.">
        <title>Complete genome of the cellulolytic thermophile Acidothermus cellulolyticus 11B provides insights into its ecophysiological and evolutionary adaptations.</title>
        <authorList>
            <person name="Barabote R.D."/>
            <person name="Xie G."/>
            <person name="Leu D.H."/>
            <person name="Normand P."/>
            <person name="Necsulea A."/>
            <person name="Daubin V."/>
            <person name="Medigue C."/>
            <person name="Adney W.S."/>
            <person name="Xu X.C."/>
            <person name="Lapidus A."/>
            <person name="Parales R.E."/>
            <person name="Detter C."/>
            <person name="Pujic P."/>
            <person name="Bruce D."/>
            <person name="Lavire C."/>
            <person name="Challacombe J.F."/>
            <person name="Brettin T.S."/>
            <person name="Berry A.M."/>
        </authorList>
    </citation>
    <scope>NUCLEOTIDE SEQUENCE [LARGE SCALE GENOMIC DNA]</scope>
    <source>
        <strain evidence="2">ATCC 43068 / DSM 8971 / 11B</strain>
    </source>
</reference>
<dbReference type="InterPro" id="IPR018561">
    <property type="entry name" value="AosR"/>
</dbReference>
<keyword evidence="2" id="KW-1185">Reference proteome</keyword>
<dbReference type="AlphaFoldDB" id="A0LVK2"/>
<dbReference type="EMBL" id="CP000481">
    <property type="protein sequence ID" value="ABK53462.1"/>
    <property type="molecule type" value="Genomic_DNA"/>
</dbReference>
<dbReference type="Pfam" id="PF09438">
    <property type="entry name" value="DUF2017"/>
    <property type="match status" value="1"/>
</dbReference>
<dbReference type="RefSeq" id="WP_011720525.1">
    <property type="nucleotide sequence ID" value="NC_008578.1"/>
</dbReference>
<name>A0LVK2_ACIC1</name>
<accession>A0LVK2</accession>
<dbReference type="HOGENOM" id="CLU_087287_3_0_11"/>
<dbReference type="STRING" id="351607.Acel_1690"/>
<evidence type="ECO:0000313" key="2">
    <source>
        <dbReference type="Proteomes" id="UP000008221"/>
    </source>
</evidence>
<sequence>MAAVEPGGNGDAEVRLRFGGPEVAVLRSVVDQLDGLLGEISPSPERRRRPGAEPSAPLDALAEMLHLPGPVESPTDPALRRLFPDAYQGDPSAAAEFRRYTQETLCAGKRADLGVVRRTLDEIEATGEAPVGGKQLDAWLRTLTDARLVLGVRLGIEREDDVDRLEEELAEGPTISPRAAAFGLFNWLGLLLEELVEAASGQSSG</sequence>
<dbReference type="OrthoDB" id="3268479at2"/>
<dbReference type="eggNOG" id="ENOG5032Z6K">
    <property type="taxonomic scope" value="Bacteria"/>
</dbReference>
<evidence type="ECO:0000313" key="1">
    <source>
        <dbReference type="EMBL" id="ABK53462.1"/>
    </source>
</evidence>
<organism evidence="1 2">
    <name type="scientific">Acidothermus cellulolyticus (strain ATCC 43068 / DSM 8971 / 11B)</name>
    <dbReference type="NCBI Taxonomy" id="351607"/>
    <lineage>
        <taxon>Bacteria</taxon>
        <taxon>Bacillati</taxon>
        <taxon>Actinomycetota</taxon>
        <taxon>Actinomycetes</taxon>
        <taxon>Acidothermales</taxon>
        <taxon>Acidothermaceae</taxon>
        <taxon>Acidothermus</taxon>
    </lineage>
</organism>
<protein>
    <submittedName>
        <fullName evidence="1">Uncharacterized protein</fullName>
    </submittedName>
</protein>
<gene>
    <name evidence="1" type="ordered locus">Acel_1690</name>
</gene>